<organism evidence="1 2">
    <name type="scientific">Paraburkholderia piptadeniae</name>
    <dbReference type="NCBI Taxonomy" id="1701573"/>
    <lineage>
        <taxon>Bacteria</taxon>
        <taxon>Pseudomonadati</taxon>
        <taxon>Pseudomonadota</taxon>
        <taxon>Betaproteobacteria</taxon>
        <taxon>Burkholderiales</taxon>
        <taxon>Burkholderiaceae</taxon>
        <taxon>Paraburkholderia</taxon>
    </lineage>
</organism>
<dbReference type="OrthoDB" id="8908912at2"/>
<dbReference type="EMBL" id="CYGY02000083">
    <property type="protein sequence ID" value="SIT50470.1"/>
    <property type="molecule type" value="Genomic_DNA"/>
</dbReference>
<name>A0A1N7ST12_9BURK</name>
<dbReference type="Proteomes" id="UP000195569">
    <property type="component" value="Unassembled WGS sequence"/>
</dbReference>
<proteinExistence type="predicted"/>
<reference evidence="1" key="1">
    <citation type="submission" date="2016-12" db="EMBL/GenBank/DDBJ databases">
        <authorList>
            <person name="Moulin L."/>
        </authorList>
    </citation>
    <scope>NUCLEOTIDE SEQUENCE [LARGE SCALE GENOMIC DNA]</scope>
    <source>
        <strain evidence="1">STM 7183</strain>
    </source>
</reference>
<dbReference type="RefSeq" id="WP_087739167.1">
    <property type="nucleotide sequence ID" value="NZ_CYGY02000083.1"/>
</dbReference>
<comment type="caution">
    <text evidence="1">The sequence shown here is derived from an EMBL/GenBank/DDBJ whole genome shotgun (WGS) entry which is preliminary data.</text>
</comment>
<evidence type="ECO:0000313" key="2">
    <source>
        <dbReference type="Proteomes" id="UP000195569"/>
    </source>
</evidence>
<keyword evidence="2" id="KW-1185">Reference proteome</keyword>
<evidence type="ECO:0000313" key="1">
    <source>
        <dbReference type="EMBL" id="SIT50470.1"/>
    </source>
</evidence>
<gene>
    <name evidence="1" type="ORF">BN2476_830041</name>
</gene>
<protein>
    <submittedName>
        <fullName evidence="1">Uncharacterized protein</fullName>
    </submittedName>
</protein>
<accession>A0A1N7ST12</accession>
<dbReference type="AlphaFoldDB" id="A0A1N7ST12"/>
<sequence>MSYTQLSDSTPIARKNHHCSWCGERIESGSMYMRTAGINDGDFQVGKFHPECDAAATDEFRRDPGFEYLPYDNERPERVEPRDYYVISVHHTRREDRYILLWRPDNKGYTYRASTAGRYSAETIRAHLGYYNCGCSNIAVPTGILDALTVMTTPADQFDGADGPAILNTRAKWRILLANVIEPTKYKPEPMFNRAPLTDWERRELGYT</sequence>